<evidence type="ECO:0000313" key="2">
    <source>
        <dbReference type="EMBL" id="KAF0767206.1"/>
    </source>
</evidence>
<feature type="signal peptide" evidence="1">
    <location>
        <begin position="1"/>
        <end position="22"/>
    </location>
</feature>
<evidence type="ECO:0000256" key="1">
    <source>
        <dbReference type="SAM" id="SignalP"/>
    </source>
</evidence>
<reference evidence="2 3" key="1">
    <citation type="submission" date="2019-08" db="EMBL/GenBank/DDBJ databases">
        <title>Whole genome of Aphis craccivora.</title>
        <authorList>
            <person name="Voronova N.V."/>
            <person name="Shulinski R.S."/>
            <person name="Bandarenka Y.V."/>
            <person name="Zhorov D.G."/>
            <person name="Warner D."/>
        </authorList>
    </citation>
    <scope>NUCLEOTIDE SEQUENCE [LARGE SCALE GENOMIC DNA]</scope>
    <source>
        <strain evidence="2">180601</strain>
        <tissue evidence="2">Whole Body</tissue>
    </source>
</reference>
<dbReference type="AlphaFoldDB" id="A0A6G0Z8R3"/>
<accession>A0A6G0Z8R3</accession>
<organism evidence="2 3">
    <name type="scientific">Aphis craccivora</name>
    <name type="common">Cowpea aphid</name>
    <dbReference type="NCBI Taxonomy" id="307492"/>
    <lineage>
        <taxon>Eukaryota</taxon>
        <taxon>Metazoa</taxon>
        <taxon>Ecdysozoa</taxon>
        <taxon>Arthropoda</taxon>
        <taxon>Hexapoda</taxon>
        <taxon>Insecta</taxon>
        <taxon>Pterygota</taxon>
        <taxon>Neoptera</taxon>
        <taxon>Paraneoptera</taxon>
        <taxon>Hemiptera</taxon>
        <taxon>Sternorrhyncha</taxon>
        <taxon>Aphidomorpha</taxon>
        <taxon>Aphidoidea</taxon>
        <taxon>Aphididae</taxon>
        <taxon>Aphidini</taxon>
        <taxon>Aphis</taxon>
        <taxon>Aphis</taxon>
    </lineage>
</organism>
<dbReference type="OrthoDB" id="6624151at2759"/>
<dbReference type="Proteomes" id="UP000478052">
    <property type="component" value="Unassembled WGS sequence"/>
</dbReference>
<keyword evidence="1" id="KW-0732">Signal</keyword>
<evidence type="ECO:0000313" key="3">
    <source>
        <dbReference type="Proteomes" id="UP000478052"/>
    </source>
</evidence>
<dbReference type="EMBL" id="VUJU01001022">
    <property type="protein sequence ID" value="KAF0767206.1"/>
    <property type="molecule type" value="Genomic_DNA"/>
</dbReference>
<keyword evidence="3" id="KW-1185">Reference proteome</keyword>
<name>A0A6G0Z8R3_APHCR</name>
<gene>
    <name evidence="2" type="ORF">FWK35_00011439</name>
</gene>
<protein>
    <submittedName>
        <fullName evidence="2">Uncharacterized protein</fullName>
    </submittedName>
</protein>
<sequence>MALLKFENMFAVAVAVLICTQALHPSIVVSGHVIEKRGSETDHAAQGAATAGDVIAATGGVIAAGSLSAGPFAPVVAAVGGVTSAAGGLVSVISRAADQSCREFGCHKNYCWSYCSLGNQWCYTTKSYSQSFEYVPCTRDDECNGCWKCAGSCTL</sequence>
<feature type="chain" id="PRO_5026314545" evidence="1">
    <location>
        <begin position="23"/>
        <end position="155"/>
    </location>
</feature>
<proteinExistence type="predicted"/>
<comment type="caution">
    <text evidence="2">The sequence shown here is derived from an EMBL/GenBank/DDBJ whole genome shotgun (WGS) entry which is preliminary data.</text>
</comment>